<dbReference type="Proteomes" id="UP000240259">
    <property type="component" value="Unassembled WGS sequence"/>
</dbReference>
<dbReference type="PANTHER" id="PTHR22576:SF37">
    <property type="entry name" value="MUCOSA-ASSOCIATED LYMPHOID TISSUE LYMPHOMA TRANSLOCATION PROTEIN 1"/>
    <property type="match status" value="1"/>
</dbReference>
<dbReference type="AlphaFoldDB" id="A0A2T4IZF0"/>
<organism evidence="4 5">
    <name type="scientific">Mesorhizobium helmanticense</name>
    <dbReference type="NCBI Taxonomy" id="1776423"/>
    <lineage>
        <taxon>Bacteria</taxon>
        <taxon>Pseudomonadati</taxon>
        <taxon>Pseudomonadota</taxon>
        <taxon>Alphaproteobacteria</taxon>
        <taxon>Hyphomicrobiales</taxon>
        <taxon>Phyllobacteriaceae</taxon>
        <taxon>Mesorhizobium</taxon>
    </lineage>
</organism>
<accession>A0A2T4IZF0</accession>
<comment type="caution">
    <text evidence="4">The sequence shown here is derived from an EMBL/GenBank/DDBJ whole genome shotgun (WGS) entry which is preliminary data.</text>
</comment>
<dbReference type="SUPFAM" id="SSF52129">
    <property type="entry name" value="Caspase-like"/>
    <property type="match status" value="1"/>
</dbReference>
<dbReference type="InterPro" id="IPR011600">
    <property type="entry name" value="Pept_C14_caspase"/>
</dbReference>
<dbReference type="InterPro" id="IPR052039">
    <property type="entry name" value="Caspase-related_regulators"/>
</dbReference>
<reference evidence="4 5" key="1">
    <citation type="submission" date="2018-03" db="EMBL/GenBank/DDBJ databases">
        <title>Genome sequence of the symbiotic type strain Mesorhizobium helmanticense CSLC115NT isolated from Lotus corniculatus nodules.</title>
        <authorList>
            <person name="Sannazzaro A.I."/>
            <person name="Torres Tejerizo G.A."/>
            <person name="Dip D."/>
            <person name="Caballero M."/>
            <person name="Pistorio M."/>
            <person name="Estrella M.J."/>
        </authorList>
    </citation>
    <scope>NUCLEOTIDE SEQUENCE [LARGE SCALE GENOMIC DNA]</scope>
    <source>
        <strain evidence="4 5">CSLC115N</strain>
    </source>
</reference>
<feature type="chain" id="PRO_5015486474" description="Caspase family p20 domain-containing protein" evidence="2">
    <location>
        <begin position="24"/>
        <end position="551"/>
    </location>
</feature>
<dbReference type="InterPro" id="IPR002477">
    <property type="entry name" value="Peptidoglycan-bd-like"/>
</dbReference>
<name>A0A2T4IZF0_9HYPH</name>
<evidence type="ECO:0000259" key="3">
    <source>
        <dbReference type="PROSITE" id="PS50208"/>
    </source>
</evidence>
<evidence type="ECO:0000256" key="1">
    <source>
        <dbReference type="SAM" id="MobiDB-lite"/>
    </source>
</evidence>
<dbReference type="SUPFAM" id="SSF47090">
    <property type="entry name" value="PGBD-like"/>
    <property type="match status" value="1"/>
</dbReference>
<dbReference type="Pfam" id="PF00656">
    <property type="entry name" value="Peptidase_C14"/>
    <property type="match status" value="1"/>
</dbReference>
<dbReference type="PANTHER" id="PTHR22576">
    <property type="entry name" value="MUCOSA ASSOCIATED LYMPHOID TISSUE LYMPHOMA TRANSLOCATION PROTEIN 1/PARACASPASE"/>
    <property type="match status" value="1"/>
</dbReference>
<dbReference type="InterPro" id="IPR036365">
    <property type="entry name" value="PGBD-like_sf"/>
</dbReference>
<dbReference type="Pfam" id="PF01471">
    <property type="entry name" value="PG_binding_1"/>
    <property type="match status" value="1"/>
</dbReference>
<dbReference type="InterPro" id="IPR001309">
    <property type="entry name" value="Pept_C14_p20"/>
</dbReference>
<feature type="region of interest" description="Disordered" evidence="1">
    <location>
        <begin position="465"/>
        <end position="529"/>
    </location>
</feature>
<protein>
    <recommendedName>
        <fullName evidence="3">Caspase family p20 domain-containing protein</fullName>
    </recommendedName>
</protein>
<feature type="compositionally biased region" description="Basic and acidic residues" evidence="1">
    <location>
        <begin position="515"/>
        <end position="529"/>
    </location>
</feature>
<dbReference type="OrthoDB" id="9816009at2"/>
<dbReference type="RefSeq" id="WP_107648744.1">
    <property type="nucleotide sequence ID" value="NZ_PZJX01000018.1"/>
</dbReference>
<feature type="signal peptide" evidence="2">
    <location>
        <begin position="1"/>
        <end position="23"/>
    </location>
</feature>
<dbReference type="PROSITE" id="PS50208">
    <property type="entry name" value="CASPASE_P20"/>
    <property type="match status" value="1"/>
</dbReference>
<gene>
    <name evidence="4" type="ORF">C9427_08085</name>
</gene>
<sequence length="551" mass="59059">MQAFAVFLSGFILFIIASLDAEAATPDAKRVALVIGNSKYVHAVALPNPANDAHLIASTLRNAGFQVIEGVDQDNAGMHSLISRFTEQSYDADLAVVFYAGHGMQVDGKNFLIPVDAELTSPAYLKTRTIQIDDFMAALPPEPAVGVIILDACRDNPLARTLAASMPKSRSTSFGAGLAPVEAKSEGVGTGGILIAYATDPGAIAFDGNGVNSPYSTALARHLTEPGVEIQSALTRVRGQVTETTQGRQRPWHNASLGREVFMGQSVAQAVPVVKPAADVSGAAATATPAPATSEPPSWEVEQRLWDEASKRNSVPFYEAYLDQFPNGRFATVARLNIDQLKEPKAEDQQVAAVDEDEANANSGSAVRTSIGVSDEAKQTPGTELTESAIGLDREGRIDLQLRIEALGNELGRIDGNIGPQTRQAIGVWQAKSGLPRTDFLTREQLAFLVIQTDPMMATVRARHAADQARAAQPKKQVQKARAQKPVAQKARTQKPVAAHKPRKQQQVVQKKRYREVVRRDAPPPRDNSDFLTKALIFGTGVAVGGVLNNN</sequence>
<dbReference type="EMBL" id="PZJX01000018">
    <property type="protein sequence ID" value="PTE11034.1"/>
    <property type="molecule type" value="Genomic_DNA"/>
</dbReference>
<evidence type="ECO:0000256" key="2">
    <source>
        <dbReference type="SAM" id="SignalP"/>
    </source>
</evidence>
<dbReference type="GO" id="GO:0006508">
    <property type="term" value="P:proteolysis"/>
    <property type="evidence" value="ECO:0007669"/>
    <property type="project" value="InterPro"/>
</dbReference>
<dbReference type="Gene3D" id="3.40.50.1460">
    <property type="match status" value="1"/>
</dbReference>
<dbReference type="GO" id="GO:0004197">
    <property type="term" value="F:cysteine-type endopeptidase activity"/>
    <property type="evidence" value="ECO:0007669"/>
    <property type="project" value="InterPro"/>
</dbReference>
<proteinExistence type="predicted"/>
<feature type="domain" description="Caspase family p20" evidence="3">
    <location>
        <begin position="28"/>
        <end position="105"/>
    </location>
</feature>
<evidence type="ECO:0000313" key="5">
    <source>
        <dbReference type="Proteomes" id="UP000240259"/>
    </source>
</evidence>
<feature type="compositionally biased region" description="Basic residues" evidence="1">
    <location>
        <begin position="498"/>
        <end position="514"/>
    </location>
</feature>
<keyword evidence="2" id="KW-0732">Signal</keyword>
<dbReference type="InterPro" id="IPR029030">
    <property type="entry name" value="Caspase-like_dom_sf"/>
</dbReference>
<evidence type="ECO:0000313" key="4">
    <source>
        <dbReference type="EMBL" id="PTE11034.1"/>
    </source>
</evidence>
<keyword evidence="5" id="KW-1185">Reference proteome</keyword>